<sequence length="56" mass="6611">AFKLPTRYEELKSIKVIKPQIFDAALDHFLIYKDPLERALVYGEELIKDEDIEECL</sequence>
<proteinExistence type="predicted"/>
<comment type="caution">
    <text evidence="1">The sequence shown here is derived from an EMBL/GenBank/DDBJ whole genome shotgun (WGS) entry which is preliminary data.</text>
</comment>
<organism evidence="1 2">
    <name type="scientific">Datura stramonium</name>
    <name type="common">Jimsonweed</name>
    <name type="synonym">Common thornapple</name>
    <dbReference type="NCBI Taxonomy" id="4076"/>
    <lineage>
        <taxon>Eukaryota</taxon>
        <taxon>Viridiplantae</taxon>
        <taxon>Streptophyta</taxon>
        <taxon>Embryophyta</taxon>
        <taxon>Tracheophyta</taxon>
        <taxon>Spermatophyta</taxon>
        <taxon>Magnoliopsida</taxon>
        <taxon>eudicotyledons</taxon>
        <taxon>Gunneridae</taxon>
        <taxon>Pentapetalae</taxon>
        <taxon>asterids</taxon>
        <taxon>lamiids</taxon>
        <taxon>Solanales</taxon>
        <taxon>Solanaceae</taxon>
        <taxon>Solanoideae</taxon>
        <taxon>Datureae</taxon>
        <taxon>Datura</taxon>
    </lineage>
</organism>
<protein>
    <submittedName>
        <fullName evidence="1">Uncharacterized protein</fullName>
    </submittedName>
</protein>
<evidence type="ECO:0000313" key="2">
    <source>
        <dbReference type="Proteomes" id="UP000823775"/>
    </source>
</evidence>
<dbReference type="Proteomes" id="UP000823775">
    <property type="component" value="Unassembled WGS sequence"/>
</dbReference>
<feature type="non-terminal residue" evidence="1">
    <location>
        <position position="1"/>
    </location>
</feature>
<name>A0ABS8W112_DATST</name>
<reference evidence="1 2" key="1">
    <citation type="journal article" date="2021" name="BMC Genomics">
        <title>Datura genome reveals duplications of psychoactive alkaloid biosynthetic genes and high mutation rate following tissue culture.</title>
        <authorList>
            <person name="Rajewski A."/>
            <person name="Carter-House D."/>
            <person name="Stajich J."/>
            <person name="Litt A."/>
        </authorList>
    </citation>
    <scope>NUCLEOTIDE SEQUENCE [LARGE SCALE GENOMIC DNA]</scope>
    <source>
        <strain evidence="1">AR-01</strain>
    </source>
</reference>
<feature type="non-terminal residue" evidence="1">
    <location>
        <position position="56"/>
    </location>
</feature>
<dbReference type="EMBL" id="JACEIK010006142">
    <property type="protein sequence ID" value="MCE2055138.1"/>
    <property type="molecule type" value="Genomic_DNA"/>
</dbReference>
<evidence type="ECO:0000313" key="1">
    <source>
        <dbReference type="EMBL" id="MCE2055138.1"/>
    </source>
</evidence>
<accession>A0ABS8W112</accession>
<keyword evidence="2" id="KW-1185">Reference proteome</keyword>
<gene>
    <name evidence="1" type="ORF">HAX54_042054</name>
</gene>